<organism evidence="1">
    <name type="scientific">marine sediment metagenome</name>
    <dbReference type="NCBI Taxonomy" id="412755"/>
    <lineage>
        <taxon>unclassified sequences</taxon>
        <taxon>metagenomes</taxon>
        <taxon>ecological metagenomes</taxon>
    </lineage>
</organism>
<gene>
    <name evidence="1" type="ORF">S06H3_37247</name>
</gene>
<accession>X1LRM9</accession>
<evidence type="ECO:0000313" key="1">
    <source>
        <dbReference type="EMBL" id="GAI22012.1"/>
    </source>
</evidence>
<proteinExistence type="predicted"/>
<feature type="non-terminal residue" evidence="1">
    <location>
        <position position="35"/>
    </location>
</feature>
<sequence>MLKGKLVILAVVVLLVSMVLLGVSDSNASVADVGA</sequence>
<name>X1LRM9_9ZZZZ</name>
<protein>
    <submittedName>
        <fullName evidence="1">Uncharacterized protein</fullName>
    </submittedName>
</protein>
<comment type="caution">
    <text evidence="1">The sequence shown here is derived from an EMBL/GenBank/DDBJ whole genome shotgun (WGS) entry which is preliminary data.</text>
</comment>
<dbReference type="AlphaFoldDB" id="X1LRM9"/>
<dbReference type="EMBL" id="BARV01022612">
    <property type="protein sequence ID" value="GAI22012.1"/>
    <property type="molecule type" value="Genomic_DNA"/>
</dbReference>
<reference evidence="1" key="1">
    <citation type="journal article" date="2014" name="Front. Microbiol.">
        <title>High frequency of phylogenetically diverse reductive dehalogenase-homologous genes in deep subseafloor sedimentary metagenomes.</title>
        <authorList>
            <person name="Kawai M."/>
            <person name="Futagami T."/>
            <person name="Toyoda A."/>
            <person name="Takaki Y."/>
            <person name="Nishi S."/>
            <person name="Hori S."/>
            <person name="Arai W."/>
            <person name="Tsubouchi T."/>
            <person name="Morono Y."/>
            <person name="Uchiyama I."/>
            <person name="Ito T."/>
            <person name="Fujiyama A."/>
            <person name="Inagaki F."/>
            <person name="Takami H."/>
        </authorList>
    </citation>
    <scope>NUCLEOTIDE SEQUENCE</scope>
    <source>
        <strain evidence="1">Expedition CK06-06</strain>
    </source>
</reference>